<proteinExistence type="predicted"/>
<dbReference type="Proteomes" id="UP000754495">
    <property type="component" value="Unassembled WGS sequence"/>
</dbReference>
<comment type="caution">
    <text evidence="2">The sequence shown here is derived from an EMBL/GenBank/DDBJ whole genome shotgun (WGS) entry which is preliminary data.</text>
</comment>
<evidence type="ECO:0000256" key="1">
    <source>
        <dbReference type="SAM" id="MobiDB-lite"/>
    </source>
</evidence>
<evidence type="ECO:0000313" key="3">
    <source>
        <dbReference type="Proteomes" id="UP000754495"/>
    </source>
</evidence>
<sequence>MTATHLGPAGGVPAGPLRQRPIATRPGRRRDRPTAAPQGPRRLLFAPDLEVDEVAFALPFTFEHDDYVQALTNIATKLGPELGRQPA</sequence>
<dbReference type="EMBL" id="JAANOU010000001">
    <property type="protein sequence ID" value="NIH79760.1"/>
    <property type="molecule type" value="Genomic_DNA"/>
</dbReference>
<name>A0ABX0SWP0_9PSEU</name>
<feature type="region of interest" description="Disordered" evidence="1">
    <location>
        <begin position="1"/>
        <end position="43"/>
    </location>
</feature>
<accession>A0ABX0SWP0</accession>
<keyword evidence="3" id="KW-1185">Reference proteome</keyword>
<evidence type="ECO:0000313" key="2">
    <source>
        <dbReference type="EMBL" id="NIH79760.1"/>
    </source>
</evidence>
<organism evidence="2 3">
    <name type="scientific">Amycolatopsis viridis</name>
    <dbReference type="NCBI Taxonomy" id="185678"/>
    <lineage>
        <taxon>Bacteria</taxon>
        <taxon>Bacillati</taxon>
        <taxon>Actinomycetota</taxon>
        <taxon>Actinomycetes</taxon>
        <taxon>Pseudonocardiales</taxon>
        <taxon>Pseudonocardiaceae</taxon>
        <taxon>Amycolatopsis</taxon>
    </lineage>
</organism>
<evidence type="ECO:0008006" key="4">
    <source>
        <dbReference type="Google" id="ProtNLM"/>
    </source>
</evidence>
<gene>
    <name evidence="2" type="ORF">FHX46_002290</name>
</gene>
<protein>
    <recommendedName>
        <fullName evidence="4">LLM class flavin-dependent oxidoreductase</fullName>
    </recommendedName>
</protein>
<reference evidence="2 3" key="1">
    <citation type="submission" date="2020-03" db="EMBL/GenBank/DDBJ databases">
        <title>Sequencing the genomes of 1000 actinobacteria strains.</title>
        <authorList>
            <person name="Klenk H.-P."/>
        </authorList>
    </citation>
    <scope>NUCLEOTIDE SEQUENCE [LARGE SCALE GENOMIC DNA]</scope>
    <source>
        <strain evidence="2 3">DSM 45668</strain>
    </source>
</reference>